<evidence type="ECO:0000313" key="3">
    <source>
        <dbReference type="Proteomes" id="UP001257659"/>
    </source>
</evidence>
<dbReference type="EMBL" id="JAVDQA010000012">
    <property type="protein sequence ID" value="MDR6302198.1"/>
    <property type="molecule type" value="Genomic_DNA"/>
</dbReference>
<evidence type="ECO:0000256" key="1">
    <source>
        <dbReference type="SAM" id="MobiDB-lite"/>
    </source>
</evidence>
<evidence type="ECO:0008006" key="4">
    <source>
        <dbReference type="Google" id="ProtNLM"/>
    </source>
</evidence>
<keyword evidence="3" id="KW-1185">Reference proteome</keyword>
<dbReference type="RefSeq" id="WP_309730591.1">
    <property type="nucleotide sequence ID" value="NZ_JAVDQA010000012.1"/>
</dbReference>
<dbReference type="PROSITE" id="PS51257">
    <property type="entry name" value="PROKAR_LIPOPROTEIN"/>
    <property type="match status" value="1"/>
</dbReference>
<feature type="region of interest" description="Disordered" evidence="1">
    <location>
        <begin position="19"/>
        <end position="50"/>
    </location>
</feature>
<dbReference type="Proteomes" id="UP001257659">
    <property type="component" value="Unassembled WGS sequence"/>
</dbReference>
<organism evidence="2 3">
    <name type="scientific">Mesonia maritima</name>
    <dbReference type="NCBI Taxonomy" id="1793873"/>
    <lineage>
        <taxon>Bacteria</taxon>
        <taxon>Pseudomonadati</taxon>
        <taxon>Bacteroidota</taxon>
        <taxon>Flavobacteriia</taxon>
        <taxon>Flavobacteriales</taxon>
        <taxon>Flavobacteriaceae</taxon>
        <taxon>Mesonia</taxon>
    </lineage>
</organism>
<comment type="caution">
    <text evidence="2">The sequence shown here is derived from an EMBL/GenBank/DDBJ whole genome shotgun (WGS) entry which is preliminary data.</text>
</comment>
<feature type="compositionally biased region" description="Basic and acidic residues" evidence="1">
    <location>
        <begin position="32"/>
        <end position="49"/>
    </location>
</feature>
<evidence type="ECO:0000313" key="2">
    <source>
        <dbReference type="EMBL" id="MDR6302198.1"/>
    </source>
</evidence>
<accession>A0ABU1K9A6</accession>
<name>A0ABU1K9A6_9FLAO</name>
<reference evidence="2 3" key="1">
    <citation type="submission" date="2023-07" db="EMBL/GenBank/DDBJ databases">
        <title>Genomic Encyclopedia of Type Strains, Phase IV (KMG-IV): sequencing the most valuable type-strain genomes for metagenomic binning, comparative biology and taxonomic classification.</title>
        <authorList>
            <person name="Goeker M."/>
        </authorList>
    </citation>
    <scope>NUCLEOTIDE SEQUENCE [LARGE SCALE GENOMIC DNA]</scope>
    <source>
        <strain evidence="2 3">DSM 102814</strain>
    </source>
</reference>
<gene>
    <name evidence="2" type="ORF">GGR31_002877</name>
</gene>
<sequence>MKILLVLAISLLSFSGCKEDKSNDSNSMEYTESERDISENNVEDKKGIEVEEENEEKIIASSGMYQRIREDKKGEGCNCDCLTIDFNAPQSICIDEESGLKIQVNFRKENNQEITMYYVKGAGETKVLKKIPWEKFDKGKPLAKINFTDNNHFTLDWIGFTLDDEVAVDYAILGKKNLEGEFQKL</sequence>
<proteinExistence type="predicted"/>
<protein>
    <recommendedName>
        <fullName evidence="4">Lipoprotein</fullName>
    </recommendedName>
</protein>